<organism evidence="2 3">
    <name type="scientific">Novosphingobium malaysiense</name>
    <dbReference type="NCBI Taxonomy" id="1348853"/>
    <lineage>
        <taxon>Bacteria</taxon>
        <taxon>Pseudomonadati</taxon>
        <taxon>Pseudomonadota</taxon>
        <taxon>Alphaproteobacteria</taxon>
        <taxon>Sphingomonadales</taxon>
        <taxon>Sphingomonadaceae</taxon>
        <taxon>Novosphingobium</taxon>
    </lineage>
</organism>
<dbReference type="GO" id="GO:0035438">
    <property type="term" value="F:cyclic-di-GMP binding"/>
    <property type="evidence" value="ECO:0007669"/>
    <property type="project" value="InterPro"/>
</dbReference>
<dbReference type="RefSeq" id="WP_039282784.1">
    <property type="nucleotide sequence ID" value="NZ_JTDI01000003.1"/>
</dbReference>
<dbReference type="AlphaFoldDB" id="A0A0B1ZPG9"/>
<accession>A0A0B1ZPG9</accession>
<evidence type="ECO:0000313" key="2">
    <source>
        <dbReference type="EMBL" id="KHK91174.1"/>
    </source>
</evidence>
<evidence type="ECO:0000313" key="3">
    <source>
        <dbReference type="Proteomes" id="UP000031057"/>
    </source>
</evidence>
<comment type="caution">
    <text evidence="2">The sequence shown here is derived from an EMBL/GenBank/DDBJ whole genome shotgun (WGS) entry which is preliminary data.</text>
</comment>
<dbReference type="OrthoDB" id="7929489at2"/>
<dbReference type="InterPro" id="IPR009875">
    <property type="entry name" value="PilZ_domain"/>
</dbReference>
<dbReference type="EMBL" id="JTDI01000003">
    <property type="protein sequence ID" value="KHK91174.1"/>
    <property type="molecule type" value="Genomic_DNA"/>
</dbReference>
<dbReference type="Gene3D" id="2.40.10.220">
    <property type="entry name" value="predicted glycosyltransferase like domains"/>
    <property type="match status" value="1"/>
</dbReference>
<keyword evidence="3" id="KW-1185">Reference proteome</keyword>
<feature type="domain" description="PilZ" evidence="1">
    <location>
        <begin position="115"/>
        <end position="194"/>
    </location>
</feature>
<protein>
    <submittedName>
        <fullName evidence="2">Pilus assembly protein PilZ</fullName>
    </submittedName>
</protein>
<dbReference type="Pfam" id="PF07238">
    <property type="entry name" value="PilZ"/>
    <property type="match status" value="2"/>
</dbReference>
<proteinExistence type="predicted"/>
<reference evidence="2 3" key="1">
    <citation type="submission" date="2014-10" db="EMBL/GenBank/DDBJ databases">
        <title>Genome sequence of Novosphingobium malaysiense MUSC 273(T).</title>
        <authorList>
            <person name="Lee L.-H."/>
        </authorList>
    </citation>
    <scope>NUCLEOTIDE SEQUENCE [LARGE SCALE GENOMIC DNA]</scope>
    <source>
        <strain evidence="2 3">MUSC 273</strain>
    </source>
</reference>
<dbReference type="Proteomes" id="UP000031057">
    <property type="component" value="Unassembled WGS sequence"/>
</dbReference>
<sequence length="209" mass="23429">MSYQHDQNVGDSAAVAEGSERRIQPRLALLLLRSAKLVGPSGEFLCIVRDVSETGVKLRMFHPILDDEDLALEFTTGIRFGLEKVWEAGGEAGFRFIDPVDVSSFVNGTGPFPKRSVRLRLNHPTALSVADRTATATILDLSREGARIEFSEHLAIAQKIRVKSDRLPAFEASVRWRRHPYYGLIFHQMMSMEELALRVYEIQSEDAAS</sequence>
<name>A0A0B1ZPG9_9SPHN</name>
<gene>
    <name evidence="2" type="ORF">LK12_09695</name>
</gene>
<evidence type="ECO:0000259" key="1">
    <source>
        <dbReference type="Pfam" id="PF07238"/>
    </source>
</evidence>
<dbReference type="SUPFAM" id="SSF141371">
    <property type="entry name" value="PilZ domain-like"/>
    <property type="match status" value="2"/>
</dbReference>
<feature type="domain" description="PilZ" evidence="1">
    <location>
        <begin position="20"/>
        <end position="101"/>
    </location>
</feature>